<dbReference type="InterPro" id="IPR008978">
    <property type="entry name" value="HSP20-like_chaperone"/>
</dbReference>
<dbReference type="Proteomes" id="UP001596250">
    <property type="component" value="Unassembled WGS sequence"/>
</dbReference>
<dbReference type="SUPFAM" id="SSF49764">
    <property type="entry name" value="HSP20-like chaperones"/>
    <property type="match status" value="1"/>
</dbReference>
<gene>
    <name evidence="1" type="ORF">ACFPXP_12180</name>
</gene>
<evidence type="ECO:0000313" key="2">
    <source>
        <dbReference type="Proteomes" id="UP001596250"/>
    </source>
</evidence>
<keyword evidence="2" id="KW-1185">Reference proteome</keyword>
<dbReference type="RefSeq" id="WP_379894498.1">
    <property type="nucleotide sequence ID" value="NZ_CBCSCT010000052.1"/>
</dbReference>
<accession>A0ABW1IQN3</accession>
<reference evidence="2" key="1">
    <citation type="journal article" date="2019" name="Int. J. Syst. Evol. Microbiol.">
        <title>The Global Catalogue of Microorganisms (GCM) 10K type strain sequencing project: providing services to taxonomists for standard genome sequencing and annotation.</title>
        <authorList>
            <consortium name="The Broad Institute Genomics Platform"/>
            <consortium name="The Broad Institute Genome Sequencing Center for Infectious Disease"/>
            <person name="Wu L."/>
            <person name="Ma J."/>
        </authorList>
    </citation>
    <scope>NUCLEOTIDE SEQUENCE [LARGE SCALE GENOMIC DNA]</scope>
    <source>
        <strain evidence="2">CCM 8749</strain>
    </source>
</reference>
<evidence type="ECO:0008006" key="3">
    <source>
        <dbReference type="Google" id="ProtNLM"/>
    </source>
</evidence>
<name>A0ABW1IQN3_9BACL</name>
<proteinExistence type="predicted"/>
<evidence type="ECO:0000313" key="1">
    <source>
        <dbReference type="EMBL" id="MFC5987163.1"/>
    </source>
</evidence>
<sequence length="148" mass="17381">MSLYWLGMIKELEQLWKQLEKSEISKQWIKPFAEWMNTPKVEVLPDRRFTKIWIEAPGLTPSNRKKWAYKVIGDQLLIRGILNTEYSAVSDLGGWHKESQRSSFTKSIPLPYPVKSKPNAVRYADGVLALTFERKDTKHDQDWQGLRF</sequence>
<dbReference type="Gene3D" id="2.60.40.790">
    <property type="match status" value="1"/>
</dbReference>
<organism evidence="1 2">
    <name type="scientific">Marinicrinis lubricantis</name>
    <dbReference type="NCBI Taxonomy" id="2086470"/>
    <lineage>
        <taxon>Bacteria</taxon>
        <taxon>Bacillati</taxon>
        <taxon>Bacillota</taxon>
        <taxon>Bacilli</taxon>
        <taxon>Bacillales</taxon>
        <taxon>Paenibacillaceae</taxon>
    </lineage>
</organism>
<protein>
    <recommendedName>
        <fullName evidence="3">Hsp20/alpha crystallin family protein</fullName>
    </recommendedName>
</protein>
<comment type="caution">
    <text evidence="1">The sequence shown here is derived from an EMBL/GenBank/DDBJ whole genome shotgun (WGS) entry which is preliminary data.</text>
</comment>
<dbReference type="EMBL" id="JBHSQV010000153">
    <property type="protein sequence ID" value="MFC5987163.1"/>
    <property type="molecule type" value="Genomic_DNA"/>
</dbReference>